<name>A0A370NIA9_9BURK</name>
<keyword evidence="1" id="KW-0812">Transmembrane</keyword>
<reference evidence="3" key="1">
    <citation type="submission" date="2018-06" db="EMBL/GenBank/DDBJ databases">
        <authorList>
            <person name="Feng T."/>
            <person name="Jeon C.O."/>
        </authorList>
    </citation>
    <scope>NUCLEOTIDE SEQUENCE [LARGE SCALE GENOMIC DNA]</scope>
    <source>
        <strain evidence="3">S23</strain>
    </source>
</reference>
<evidence type="ECO:0000313" key="3">
    <source>
        <dbReference type="Proteomes" id="UP000255165"/>
    </source>
</evidence>
<dbReference type="EMBL" id="QKWJ01000102">
    <property type="protein sequence ID" value="RDK05325.1"/>
    <property type="molecule type" value="Genomic_DNA"/>
</dbReference>
<sequence length="73" mass="7493">MASRRWSGRSPPFWRGLLNGAMFSMGGLAAMFYPTSGRSSGVAWMYGVGRIGGILGPIAGDSPGVIATDAKAG</sequence>
<evidence type="ECO:0000256" key="1">
    <source>
        <dbReference type="SAM" id="Phobius"/>
    </source>
</evidence>
<feature type="transmembrane region" description="Helical" evidence="1">
    <location>
        <begin position="12"/>
        <end position="33"/>
    </location>
</feature>
<accession>A0A370NIA9</accession>
<comment type="caution">
    <text evidence="2">The sequence shown here is derived from an EMBL/GenBank/DDBJ whole genome shotgun (WGS) entry which is preliminary data.</text>
</comment>
<organism evidence="2 3">
    <name type="scientific">Cupriavidus lacunae</name>
    <dbReference type="NCBI Taxonomy" id="2666307"/>
    <lineage>
        <taxon>Bacteria</taxon>
        <taxon>Pseudomonadati</taxon>
        <taxon>Pseudomonadota</taxon>
        <taxon>Betaproteobacteria</taxon>
        <taxon>Burkholderiales</taxon>
        <taxon>Burkholderiaceae</taxon>
        <taxon>Cupriavidus</taxon>
    </lineage>
</organism>
<dbReference type="Proteomes" id="UP000255165">
    <property type="component" value="Unassembled WGS sequence"/>
</dbReference>
<keyword evidence="3" id="KW-1185">Reference proteome</keyword>
<protein>
    <submittedName>
        <fullName evidence="2">Uncharacterized protein</fullName>
    </submittedName>
</protein>
<proteinExistence type="predicted"/>
<gene>
    <name evidence="2" type="ORF">DN412_37540</name>
</gene>
<keyword evidence="1" id="KW-0472">Membrane</keyword>
<keyword evidence="1" id="KW-1133">Transmembrane helix</keyword>
<dbReference type="AlphaFoldDB" id="A0A370NIA9"/>
<evidence type="ECO:0000313" key="2">
    <source>
        <dbReference type="EMBL" id="RDK05325.1"/>
    </source>
</evidence>